<keyword evidence="2" id="KW-1185">Reference proteome</keyword>
<organism evidence="1 2">
    <name type="scientific">Magnetospirillum sulfuroxidans</name>
    <dbReference type="NCBI Taxonomy" id="611300"/>
    <lineage>
        <taxon>Bacteria</taxon>
        <taxon>Pseudomonadati</taxon>
        <taxon>Pseudomonadota</taxon>
        <taxon>Alphaproteobacteria</taxon>
        <taxon>Rhodospirillales</taxon>
        <taxon>Rhodospirillaceae</taxon>
        <taxon>Magnetospirillum</taxon>
    </lineage>
</organism>
<evidence type="ECO:0000313" key="2">
    <source>
        <dbReference type="Proteomes" id="UP000680714"/>
    </source>
</evidence>
<reference evidence="1 2" key="1">
    <citation type="submission" date="2021-04" db="EMBL/GenBank/DDBJ databases">
        <title>Magnetospirillum sulfuroxidans sp. nov., a facultative chemolithoautotrophic sulfur-oxidizing alphaproteobacterium isolated from freshwater sediment and proposals for Paramagetospirillum gen. nov., and Magnetospirillaceae fam. nov.</title>
        <authorList>
            <person name="Koziaeva V."/>
            <person name="Geelhoed J.S."/>
            <person name="Sorokin D.Y."/>
            <person name="Grouzdev D.S."/>
        </authorList>
    </citation>
    <scope>NUCLEOTIDE SEQUENCE [LARGE SCALE GENOMIC DNA]</scope>
    <source>
        <strain evidence="1 2">J10</strain>
    </source>
</reference>
<sequence>MRKSHIDLDRRFLDCQLDAGSEEVALDSYVTHANGNLTWDDLIAHGRVVLLGEAGSGKTWEMEAQAERLVRAGKHAFFVRIDALGEGGLEGALAPKDRNRYADWQPRLGHGIFLLDAKDEAQLIDHHAFERALRKFTHHIGDYQHHISSINKSANIRKSKLLHSSIVLSCRVSEWQPLSDLQMVLHLLGPSPFSNSDDEKRAPLRIVQIAPLDNERVHRFASRRMDNPSAFLNAVNQAHAWEFARRPRDVENLIGYWEEHKRLGSLSELLEFDVNRKLTDINRQWIKLVPLELSRAREGAEALAACVTFTRRFTFAIPDEETRSPPDALDSQAALPDWTDKDRQALLSRAMFDEATYGRIRFHHRGSVDYLSARWLLRLVDDYNCPRAEILRLLFPTSSSSTVVPTSLAPVAGWLAGWIKEVRTRLLEVDPDILIRFGDPSLLPPPVRIQLLQRIAETNRLRNTEDREQLGRLADPTLAPTINRLLRGADVAPDVKLMLLILVQQGRLRDCGRMCLMIAADSHQPWHLRHDAIAALHAMDDRRRLAALAIQLTNGPTIPSTLASTIVKFLYPNTMSEDDVGNLLARTDVEGSGGRRMAHACEDVVTSVAEDRLPALTDMLFSLTFSAPWVDEGRGQSLNRISRAFGWTARPLLAAIYRLLGTHDLVERPPEYVAELVDRLKNFQGDIRGEGKDLQAALEPHPTVIQALTDRQIAALREKGPDDRIRTFAISGYHCGLWHLANRDIPWLLQRATTTLEPADRRLALRLAIELWQQHGRRLAVRARIMSVAIARPILWRTYWSCMDNPLVRLKQQAERWRQRWREDRPSFYVLRHRLQTARIRATIAWHCVTSFRRLMRGEDWATLYNLLHFSEDESRTIHQWEDQTLEPMAKTFGRMIRAIARRGFKNHWRRWQPPPPELNTGYKPAEVSLLGLKLDVDDGLDLAALSPEHAEIAARLALHELNGLPSWLPTLIAHHPQTARTIFARQIGAEFQVPAEVQHVSELISALLWEDDGAARALCGPGLLAALSNAEPAHPKVLADAVATLYRDGDTAALAALAAHYGPTHSFGQPQFLTWLVMWFLTDAKPALAFLEATLAAHPGQADDLVVALAAAFLDRMEGPPDTHRPSIHAPSVLRPFVTRLNRHVRYGDDINRSDGKAYSPTARDRAQQLRDSLFNLLIDKATSEELRDLAANPVFVCQRDRLLHLANERAKREAERNWTVRDVADFAQRFTKPPTTADELFDIVCWRLEDIVEDAENGDFSLRGTFGSYDHERVLQVWLARQLELTSRKFYTVERESEVLFADRPDLRLRYPGLDPVTLEVKWAHKEHWSYSTLLEALETQLIGQYMRSNRSRYGIYFLATVNATRLWIPPGEPHLDFPALCLRLQQEAKRLLEARGRGERITVVGLDLS</sequence>
<dbReference type="RefSeq" id="WP_211548533.1">
    <property type="nucleotide sequence ID" value="NZ_JAGTUF010000008.1"/>
</dbReference>
<dbReference type="Proteomes" id="UP000680714">
    <property type="component" value="Unassembled WGS sequence"/>
</dbReference>
<accession>A0ABS5ICI8</accession>
<name>A0ABS5ICI8_9PROT</name>
<proteinExistence type="predicted"/>
<dbReference type="EMBL" id="JAGTUF010000008">
    <property type="protein sequence ID" value="MBR9972105.1"/>
    <property type="molecule type" value="Genomic_DNA"/>
</dbReference>
<evidence type="ECO:0000313" key="1">
    <source>
        <dbReference type="EMBL" id="MBR9972105.1"/>
    </source>
</evidence>
<gene>
    <name evidence="1" type="ORF">KEC16_10310</name>
</gene>
<evidence type="ECO:0008006" key="3">
    <source>
        <dbReference type="Google" id="ProtNLM"/>
    </source>
</evidence>
<comment type="caution">
    <text evidence="1">The sequence shown here is derived from an EMBL/GenBank/DDBJ whole genome shotgun (WGS) entry which is preliminary data.</text>
</comment>
<protein>
    <recommendedName>
        <fullName evidence="3">ATP-binding protein</fullName>
    </recommendedName>
</protein>